<dbReference type="PANTHER" id="PTHR40077:SF1">
    <property type="entry name" value="MEMBRANE PROTEIN"/>
    <property type="match status" value="1"/>
</dbReference>
<protein>
    <submittedName>
        <fullName evidence="8">DUF3817 domain-containing protein</fullName>
    </submittedName>
</protein>
<evidence type="ECO:0000259" key="7">
    <source>
        <dbReference type="Pfam" id="PF12823"/>
    </source>
</evidence>
<feature type="transmembrane region" description="Helical" evidence="6">
    <location>
        <begin position="42"/>
        <end position="60"/>
    </location>
</feature>
<reference evidence="8 9" key="1">
    <citation type="submission" date="2022-10" db="EMBL/GenBank/DDBJ databases">
        <title>Paenibacillus description and whole genome data of maize root bacterial community.</title>
        <authorList>
            <person name="Marton D."/>
            <person name="Farkas M."/>
            <person name="Cserhati M."/>
        </authorList>
    </citation>
    <scope>NUCLEOTIDE SEQUENCE [LARGE SCALE GENOMIC DNA]</scope>
    <source>
        <strain evidence="8 9">P96</strain>
    </source>
</reference>
<keyword evidence="9" id="KW-1185">Reference proteome</keyword>
<accession>A0ABT9FUF9</accession>
<evidence type="ECO:0000313" key="8">
    <source>
        <dbReference type="EMBL" id="MDP4098372.1"/>
    </source>
</evidence>
<evidence type="ECO:0000256" key="1">
    <source>
        <dbReference type="ARBA" id="ARBA00004651"/>
    </source>
</evidence>
<dbReference type="Pfam" id="PF12823">
    <property type="entry name" value="DUF3817"/>
    <property type="match status" value="1"/>
</dbReference>
<feature type="domain" description="DUF3817" evidence="7">
    <location>
        <begin position="6"/>
        <end position="89"/>
    </location>
</feature>
<proteinExistence type="predicted"/>
<comment type="caution">
    <text evidence="8">The sequence shown here is derived from an EMBL/GenBank/DDBJ whole genome shotgun (WGS) entry which is preliminary data.</text>
</comment>
<keyword evidence="2" id="KW-1003">Cell membrane</keyword>
<dbReference type="Proteomes" id="UP001241848">
    <property type="component" value="Unassembled WGS sequence"/>
</dbReference>
<evidence type="ECO:0000313" key="9">
    <source>
        <dbReference type="Proteomes" id="UP001241848"/>
    </source>
</evidence>
<feature type="transmembrane region" description="Helical" evidence="6">
    <location>
        <begin position="12"/>
        <end position="30"/>
    </location>
</feature>
<organism evidence="8 9">
    <name type="scientific">Paenibacillus zeirhizosphaerae</name>
    <dbReference type="NCBI Taxonomy" id="2987519"/>
    <lineage>
        <taxon>Bacteria</taxon>
        <taxon>Bacillati</taxon>
        <taxon>Bacillota</taxon>
        <taxon>Bacilli</taxon>
        <taxon>Bacillales</taxon>
        <taxon>Paenibacillaceae</taxon>
        <taxon>Paenibacillus</taxon>
    </lineage>
</organism>
<name>A0ABT9FUF9_9BACL</name>
<evidence type="ECO:0000256" key="4">
    <source>
        <dbReference type="ARBA" id="ARBA00022989"/>
    </source>
</evidence>
<keyword evidence="4 6" id="KW-1133">Transmembrane helix</keyword>
<evidence type="ECO:0000256" key="6">
    <source>
        <dbReference type="SAM" id="Phobius"/>
    </source>
</evidence>
<dbReference type="RefSeq" id="WP_305755993.1">
    <property type="nucleotide sequence ID" value="NZ_JAPCKK010000020.1"/>
</dbReference>
<dbReference type="NCBIfam" id="TIGR03954">
    <property type="entry name" value="integ_memb_HG"/>
    <property type="match status" value="1"/>
</dbReference>
<sequence>MLITPLGRFRLTAWIQAVVYLLILFVAYPLKSAGVPQAVTIFGNIYGATFLLFVMVLIYARSALNWSLSRPIIIFFVSFIPFGLIVMDLLWMRKWEGRSISKSA</sequence>
<evidence type="ECO:0000256" key="2">
    <source>
        <dbReference type="ARBA" id="ARBA00022475"/>
    </source>
</evidence>
<dbReference type="PANTHER" id="PTHR40077">
    <property type="entry name" value="MEMBRANE PROTEIN-RELATED"/>
    <property type="match status" value="1"/>
</dbReference>
<dbReference type="InterPro" id="IPR023845">
    <property type="entry name" value="DUF3817_TM"/>
</dbReference>
<keyword evidence="3 6" id="KW-0812">Transmembrane</keyword>
<dbReference type="EMBL" id="JAPCKK010000020">
    <property type="protein sequence ID" value="MDP4098372.1"/>
    <property type="molecule type" value="Genomic_DNA"/>
</dbReference>
<keyword evidence="5 6" id="KW-0472">Membrane</keyword>
<evidence type="ECO:0000256" key="5">
    <source>
        <dbReference type="ARBA" id="ARBA00023136"/>
    </source>
</evidence>
<feature type="transmembrane region" description="Helical" evidence="6">
    <location>
        <begin position="72"/>
        <end position="92"/>
    </location>
</feature>
<comment type="subcellular location">
    <subcellularLocation>
        <location evidence="1">Cell membrane</location>
        <topology evidence="1">Multi-pass membrane protein</topology>
    </subcellularLocation>
</comment>
<gene>
    <name evidence="8" type="ORF">OIN60_16570</name>
</gene>
<evidence type="ECO:0000256" key="3">
    <source>
        <dbReference type="ARBA" id="ARBA00022692"/>
    </source>
</evidence>